<dbReference type="FunFam" id="2.10.25.10:FF:000004">
    <property type="entry name" value="Neurogenic locus notch 1"/>
    <property type="match status" value="1"/>
</dbReference>
<evidence type="ECO:0000256" key="21">
    <source>
        <dbReference type="PROSITE-ProRule" id="PRU00124"/>
    </source>
</evidence>
<feature type="domain" description="Sushi" evidence="31">
    <location>
        <begin position="574"/>
        <end position="635"/>
    </location>
</feature>
<dbReference type="FunFam" id="2.10.25.10:FF:000309">
    <property type="entry name" value="Uncharacterized protein, isoform A"/>
    <property type="match status" value="1"/>
</dbReference>
<feature type="domain" description="EGF-like" evidence="28">
    <location>
        <begin position="2433"/>
        <end position="2469"/>
    </location>
</feature>
<dbReference type="InterPro" id="IPR001881">
    <property type="entry name" value="EGF-like_Ca-bd_dom"/>
</dbReference>
<dbReference type="InterPro" id="IPR000436">
    <property type="entry name" value="Sushi_SCR_CCP_dom"/>
</dbReference>
<feature type="domain" description="Sushi" evidence="31">
    <location>
        <begin position="1074"/>
        <end position="1133"/>
    </location>
</feature>
<feature type="disulfide bond" evidence="22">
    <location>
        <begin position="576"/>
        <end position="619"/>
    </location>
</feature>
<dbReference type="GO" id="GO:0016020">
    <property type="term" value="C:membrane"/>
    <property type="evidence" value="ECO:0007669"/>
    <property type="project" value="UniProtKB-SubCell"/>
</dbReference>
<feature type="transmembrane region" description="Helical" evidence="24">
    <location>
        <begin position="3442"/>
        <end position="3468"/>
    </location>
</feature>
<feature type="disulfide bond" evidence="20">
    <location>
        <begin position="3405"/>
        <end position="3415"/>
    </location>
</feature>
<evidence type="ECO:0000256" key="23">
    <source>
        <dbReference type="SAM" id="MobiDB-lite"/>
    </source>
</evidence>
<dbReference type="GO" id="GO:0030154">
    <property type="term" value="P:cell differentiation"/>
    <property type="evidence" value="ECO:0007669"/>
    <property type="project" value="UniProtKB-KW"/>
</dbReference>
<protein>
    <submittedName>
        <fullName evidence="32">Uncharacterized protein</fullName>
    </submittedName>
</protein>
<feature type="disulfide bond" evidence="20">
    <location>
        <begin position="2246"/>
        <end position="2256"/>
    </location>
</feature>
<keyword evidence="4" id="KW-0217">Developmental protein</keyword>
<evidence type="ECO:0000256" key="15">
    <source>
        <dbReference type="ARBA" id="ARBA00022989"/>
    </source>
</evidence>
<feature type="domain" description="Sushi" evidence="31">
    <location>
        <begin position="758"/>
        <end position="816"/>
    </location>
</feature>
<dbReference type="InterPro" id="IPR013032">
    <property type="entry name" value="EGF-like_CS"/>
</dbReference>
<proteinExistence type="inferred from homology"/>
<dbReference type="PROSITE" id="PS01209">
    <property type="entry name" value="LDLRA_1"/>
    <property type="match status" value="1"/>
</dbReference>
<dbReference type="SMART" id="SM00181">
    <property type="entry name" value="EGF"/>
    <property type="match status" value="18"/>
</dbReference>
<evidence type="ECO:0000256" key="7">
    <source>
        <dbReference type="ARBA" id="ARBA00022659"/>
    </source>
</evidence>
<feature type="disulfide bond" evidence="20">
    <location>
        <begin position="3427"/>
        <end position="3436"/>
    </location>
</feature>
<feature type="domain" description="HYR" evidence="30">
    <location>
        <begin position="1575"/>
        <end position="1658"/>
    </location>
</feature>
<dbReference type="CDD" id="cd00112">
    <property type="entry name" value="LDLa"/>
    <property type="match status" value="1"/>
</dbReference>
<dbReference type="GO" id="GO:0007399">
    <property type="term" value="P:nervous system development"/>
    <property type="evidence" value="ECO:0007669"/>
    <property type="project" value="UniProtKB-ARBA"/>
</dbReference>
<dbReference type="Pfam" id="PF12661">
    <property type="entry name" value="hEGF"/>
    <property type="match status" value="1"/>
</dbReference>
<accession>A0A8J2JPF4</accession>
<keyword evidence="18" id="KW-0325">Glycoprotein</keyword>
<keyword evidence="11" id="KW-0221">Differentiation</keyword>
<evidence type="ECO:0000256" key="4">
    <source>
        <dbReference type="ARBA" id="ARBA00022473"/>
    </source>
</evidence>
<evidence type="ECO:0000259" key="29">
    <source>
        <dbReference type="PROSITE" id="PS50041"/>
    </source>
</evidence>
<dbReference type="FunFam" id="2.10.25.10:FF:000045">
    <property type="entry name" value="Slit guidance ligand 2"/>
    <property type="match status" value="1"/>
</dbReference>
<evidence type="ECO:0000259" key="28">
    <source>
        <dbReference type="PROSITE" id="PS50026"/>
    </source>
</evidence>
<feature type="domain" description="F5/8 type C" evidence="26">
    <location>
        <begin position="853"/>
        <end position="1002"/>
    </location>
</feature>
<dbReference type="PROSITE" id="PS01285">
    <property type="entry name" value="FA58C_1"/>
    <property type="match status" value="1"/>
</dbReference>
<feature type="disulfide bond" evidence="21">
    <location>
        <begin position="216"/>
        <end position="231"/>
    </location>
</feature>
<feature type="disulfide bond" evidence="22">
    <location>
        <begin position="728"/>
        <end position="755"/>
    </location>
</feature>
<comment type="similarity">
    <text evidence="3">Belongs to the neurexin family.</text>
</comment>
<feature type="disulfide bond" evidence="20">
    <location>
        <begin position="2111"/>
        <end position="2120"/>
    </location>
</feature>
<name>A0A8J2JPF4_9HEXA</name>
<evidence type="ECO:0000256" key="19">
    <source>
        <dbReference type="PROSITE-ProRule" id="PRU00059"/>
    </source>
</evidence>
<dbReference type="InterPro" id="IPR000421">
    <property type="entry name" value="FA58C"/>
</dbReference>
<dbReference type="GO" id="GO:0005112">
    <property type="term" value="F:Notch binding"/>
    <property type="evidence" value="ECO:0007669"/>
    <property type="project" value="TreeGrafter"/>
</dbReference>
<feature type="domain" description="Sushi" evidence="31">
    <location>
        <begin position="1210"/>
        <end position="1273"/>
    </location>
</feature>
<feature type="disulfide bond" evidence="22">
    <location>
        <begin position="699"/>
        <end position="742"/>
    </location>
</feature>
<feature type="domain" description="HYR" evidence="30">
    <location>
        <begin position="2824"/>
        <end position="2906"/>
    </location>
</feature>
<feature type="disulfide bond" evidence="21">
    <location>
        <begin position="197"/>
        <end position="209"/>
    </location>
</feature>
<dbReference type="InterPro" id="IPR003410">
    <property type="entry name" value="HYR_dom"/>
</dbReference>
<comment type="subcellular location">
    <subcellularLocation>
        <location evidence="1">Membrane</location>
        <topology evidence="1">Single-pass type I membrane protein</topology>
    </subcellularLocation>
    <subcellularLocation>
        <location evidence="2">Secreted</location>
    </subcellularLocation>
</comment>
<dbReference type="FunFam" id="2.10.25.10:FF:000368">
    <property type="entry name" value="Delta-like 3 (Drosophila), isoform CRA_b"/>
    <property type="match status" value="1"/>
</dbReference>
<dbReference type="PROSITE" id="PS00022">
    <property type="entry name" value="EGF_1"/>
    <property type="match status" value="15"/>
</dbReference>
<feature type="disulfide bond" evidence="20">
    <location>
        <begin position="2535"/>
        <end position="2544"/>
    </location>
</feature>
<feature type="disulfide bond" evidence="21">
    <location>
        <begin position="204"/>
        <end position="222"/>
    </location>
</feature>
<feature type="domain" description="EGF-like" evidence="28">
    <location>
        <begin position="2355"/>
        <end position="2393"/>
    </location>
</feature>
<evidence type="ECO:0000256" key="20">
    <source>
        <dbReference type="PROSITE-ProRule" id="PRU00076"/>
    </source>
</evidence>
<dbReference type="CDD" id="cd00054">
    <property type="entry name" value="EGF_CA"/>
    <property type="match status" value="11"/>
</dbReference>
<feature type="region of interest" description="Disordered" evidence="23">
    <location>
        <begin position="3572"/>
        <end position="3594"/>
    </location>
</feature>
<feature type="domain" description="CUB" evidence="25">
    <location>
        <begin position="463"/>
        <end position="575"/>
    </location>
</feature>
<feature type="disulfide bond" evidence="20">
    <location>
        <begin position="2364"/>
        <end position="2381"/>
    </location>
</feature>
<keyword evidence="10" id="KW-0677">Repeat</keyword>
<dbReference type="GO" id="GO:0048513">
    <property type="term" value="P:animal organ development"/>
    <property type="evidence" value="ECO:0007669"/>
    <property type="project" value="UniProtKB-ARBA"/>
</dbReference>
<keyword evidence="17 20" id="KW-1015">Disulfide bond</keyword>
<dbReference type="SMART" id="SM00042">
    <property type="entry name" value="CUB"/>
    <property type="match status" value="3"/>
</dbReference>
<evidence type="ECO:0000256" key="1">
    <source>
        <dbReference type="ARBA" id="ARBA00004479"/>
    </source>
</evidence>
<dbReference type="InterPro" id="IPR049883">
    <property type="entry name" value="NOTCH1_EGF-like"/>
</dbReference>
<dbReference type="Pfam" id="PF00008">
    <property type="entry name" value="EGF"/>
    <property type="match status" value="7"/>
</dbReference>
<keyword evidence="13" id="KW-0832">Ubl conjugation</keyword>
<reference evidence="32" key="1">
    <citation type="submission" date="2021-06" db="EMBL/GenBank/DDBJ databases">
        <authorList>
            <person name="Hodson N. C."/>
            <person name="Mongue J. A."/>
            <person name="Jaron S. K."/>
        </authorList>
    </citation>
    <scope>NUCLEOTIDE SEQUENCE</scope>
</reference>
<dbReference type="Pfam" id="PF13385">
    <property type="entry name" value="Laminin_G_3"/>
    <property type="match status" value="1"/>
</dbReference>
<dbReference type="PROSITE" id="PS50825">
    <property type="entry name" value="HYR"/>
    <property type="match status" value="3"/>
</dbReference>
<dbReference type="PROSITE" id="PS01180">
    <property type="entry name" value="CUB"/>
    <property type="match status" value="3"/>
</dbReference>
<organism evidence="32 33">
    <name type="scientific">Allacma fusca</name>
    <dbReference type="NCBI Taxonomy" id="39272"/>
    <lineage>
        <taxon>Eukaryota</taxon>
        <taxon>Metazoa</taxon>
        <taxon>Ecdysozoa</taxon>
        <taxon>Arthropoda</taxon>
        <taxon>Hexapoda</taxon>
        <taxon>Collembola</taxon>
        <taxon>Symphypleona</taxon>
        <taxon>Sminthuridae</taxon>
        <taxon>Allacma</taxon>
    </lineage>
</organism>
<feature type="disulfide bond" evidence="20">
    <location>
        <begin position="2421"/>
        <end position="2430"/>
    </location>
</feature>
<dbReference type="FunFam" id="2.10.50.10:FF:000018">
    <property type="entry name" value="Sushi, von Willebrand factor type A, EGF and pentraxin domain-containing 1"/>
    <property type="match status" value="1"/>
</dbReference>
<dbReference type="InterPro" id="IPR001304">
    <property type="entry name" value="C-type_lectin-like"/>
</dbReference>
<evidence type="ECO:0000256" key="3">
    <source>
        <dbReference type="ARBA" id="ARBA00010241"/>
    </source>
</evidence>
<dbReference type="PROSITE" id="PS50025">
    <property type="entry name" value="LAM_G_DOMAIN"/>
    <property type="match status" value="1"/>
</dbReference>
<dbReference type="CDD" id="cd00110">
    <property type="entry name" value="LamG"/>
    <property type="match status" value="1"/>
</dbReference>
<feature type="disulfide bond" evidence="19">
    <location>
        <begin position="463"/>
        <end position="490"/>
    </location>
</feature>
<dbReference type="GO" id="GO:0120025">
    <property type="term" value="C:plasma membrane bounded cell projection"/>
    <property type="evidence" value="ECO:0007669"/>
    <property type="project" value="UniProtKB-ARBA"/>
</dbReference>
<evidence type="ECO:0000313" key="32">
    <source>
        <dbReference type="EMBL" id="CAG7724477.1"/>
    </source>
</evidence>
<dbReference type="InterPro" id="IPR002172">
    <property type="entry name" value="LDrepeatLR_classA_rpt"/>
</dbReference>
<dbReference type="GO" id="GO:0005509">
    <property type="term" value="F:calcium ion binding"/>
    <property type="evidence" value="ECO:0007669"/>
    <property type="project" value="InterPro"/>
</dbReference>
<feature type="disulfide bond" evidence="20">
    <location>
        <begin position="2230"/>
        <end position="2239"/>
    </location>
</feature>
<feature type="domain" description="F5/8 type C" evidence="26">
    <location>
        <begin position="1323"/>
        <end position="1469"/>
    </location>
</feature>
<feature type="domain" description="Sushi" evidence="31">
    <location>
        <begin position="697"/>
        <end position="757"/>
    </location>
</feature>
<feature type="domain" description="EGF-like" evidence="28">
    <location>
        <begin position="2204"/>
        <end position="2240"/>
    </location>
</feature>
<dbReference type="InterPro" id="IPR000859">
    <property type="entry name" value="CUB_dom"/>
</dbReference>
<dbReference type="PROSITE" id="PS01187">
    <property type="entry name" value="EGF_CA"/>
    <property type="match status" value="4"/>
</dbReference>
<dbReference type="OrthoDB" id="430340at2759"/>
<feature type="domain" description="EGF-like" evidence="28">
    <location>
        <begin position="2085"/>
        <end position="2121"/>
    </location>
</feature>
<keyword evidence="15 24" id="KW-1133">Transmembrane helix</keyword>
<evidence type="ECO:0000256" key="12">
    <source>
        <dbReference type="ARBA" id="ARBA00022837"/>
    </source>
</evidence>
<feature type="disulfide bond" evidence="22">
    <location>
        <begin position="1104"/>
        <end position="1131"/>
    </location>
</feature>
<dbReference type="PROSITE" id="PS50068">
    <property type="entry name" value="LDLRA_2"/>
    <property type="match status" value="1"/>
</dbReference>
<keyword evidence="8 24" id="KW-0812">Transmembrane</keyword>
<evidence type="ECO:0000256" key="18">
    <source>
        <dbReference type="ARBA" id="ARBA00023180"/>
    </source>
</evidence>
<dbReference type="SMART" id="SM00192">
    <property type="entry name" value="LDLa"/>
    <property type="match status" value="1"/>
</dbReference>
<feature type="disulfide bond" evidence="20">
    <location>
        <begin position="2497"/>
        <end position="2506"/>
    </location>
</feature>
<evidence type="ECO:0000259" key="26">
    <source>
        <dbReference type="PROSITE" id="PS50022"/>
    </source>
</evidence>
<comment type="caution">
    <text evidence="32">The sequence shown here is derived from an EMBL/GenBank/DDBJ whole genome shotgun (WGS) entry which is preliminary data.</text>
</comment>
<evidence type="ECO:0000259" key="27">
    <source>
        <dbReference type="PROSITE" id="PS50025"/>
    </source>
</evidence>
<dbReference type="Pfam" id="PF07699">
    <property type="entry name" value="Ephrin_rec_like"/>
    <property type="match status" value="7"/>
</dbReference>
<dbReference type="GO" id="GO:0003008">
    <property type="term" value="P:system process"/>
    <property type="evidence" value="ECO:0007669"/>
    <property type="project" value="UniProtKB-ARBA"/>
</dbReference>
<evidence type="ECO:0000256" key="16">
    <source>
        <dbReference type="ARBA" id="ARBA00023136"/>
    </source>
</evidence>
<feature type="domain" description="CUB" evidence="25">
    <location>
        <begin position="222"/>
        <end position="346"/>
    </location>
</feature>
<dbReference type="PROSITE" id="PS50022">
    <property type="entry name" value="FA58C_3"/>
    <property type="match status" value="2"/>
</dbReference>
<dbReference type="PROSITE" id="PS50041">
    <property type="entry name" value="C_TYPE_LECTIN_2"/>
    <property type="match status" value="1"/>
</dbReference>
<feature type="domain" description="Sushi" evidence="31">
    <location>
        <begin position="636"/>
        <end position="696"/>
    </location>
</feature>
<dbReference type="SMART" id="SM01411">
    <property type="entry name" value="Ephrin_rec_like"/>
    <property type="match status" value="7"/>
</dbReference>
<feature type="disulfide bond" evidence="20">
    <location>
        <begin position="2383"/>
        <end position="2392"/>
    </location>
</feature>
<feature type="disulfide bond" evidence="20">
    <location>
        <begin position="2151"/>
        <end position="2160"/>
    </location>
</feature>
<evidence type="ECO:0000256" key="2">
    <source>
        <dbReference type="ARBA" id="ARBA00004613"/>
    </source>
</evidence>
<feature type="disulfide bond" evidence="20">
    <location>
        <begin position="2192"/>
        <end position="2201"/>
    </location>
</feature>
<evidence type="ECO:0000256" key="6">
    <source>
        <dbReference type="ARBA" id="ARBA00022536"/>
    </source>
</evidence>
<keyword evidence="7 22" id="KW-0768">Sushi</keyword>
<gene>
    <name evidence="32" type="ORF">AFUS01_LOCUS13499</name>
</gene>
<evidence type="ECO:0000256" key="14">
    <source>
        <dbReference type="ARBA" id="ARBA00022976"/>
    </source>
</evidence>
<dbReference type="InterPro" id="IPR011641">
    <property type="entry name" value="Tyr-kin_ephrin_A/B_rcpt-like"/>
</dbReference>
<evidence type="ECO:0000259" key="31">
    <source>
        <dbReference type="PROSITE" id="PS50923"/>
    </source>
</evidence>
<keyword evidence="12" id="KW-0106">Calcium</keyword>
<feature type="domain" description="HYR" evidence="30">
    <location>
        <begin position="1489"/>
        <end position="1574"/>
    </location>
</feature>
<feature type="domain" description="EGF-like" evidence="28">
    <location>
        <begin position="2047"/>
        <end position="2083"/>
    </location>
</feature>
<evidence type="ECO:0000256" key="11">
    <source>
        <dbReference type="ARBA" id="ARBA00022782"/>
    </source>
</evidence>
<dbReference type="SMART" id="SM00231">
    <property type="entry name" value="FA58C"/>
    <property type="match status" value="2"/>
</dbReference>
<dbReference type="PANTHER" id="PTHR12916:SF4">
    <property type="entry name" value="UNINFLATABLE, ISOFORM C"/>
    <property type="match status" value="1"/>
</dbReference>
<evidence type="ECO:0000256" key="10">
    <source>
        <dbReference type="ARBA" id="ARBA00022737"/>
    </source>
</evidence>
<feature type="domain" description="EGF-like" evidence="28">
    <location>
        <begin position="2471"/>
        <end position="2507"/>
    </location>
</feature>
<dbReference type="CDD" id="cd00041">
    <property type="entry name" value="CUB"/>
    <property type="match status" value="3"/>
</dbReference>
<dbReference type="GO" id="GO:0071944">
    <property type="term" value="C:cell periphery"/>
    <property type="evidence" value="ECO:0007669"/>
    <property type="project" value="UniProtKB-ARBA"/>
</dbReference>
<dbReference type="PROSITE" id="PS50026">
    <property type="entry name" value="EGF_3"/>
    <property type="match status" value="16"/>
</dbReference>
<dbReference type="SMART" id="SM00179">
    <property type="entry name" value="EGF_CA"/>
    <property type="match status" value="14"/>
</dbReference>
<dbReference type="SMART" id="SM00032">
    <property type="entry name" value="CCP"/>
    <property type="match status" value="7"/>
</dbReference>
<feature type="disulfide bond" evidence="20">
    <location>
        <begin position="2132"/>
        <end position="2149"/>
    </location>
</feature>
<dbReference type="GO" id="GO:0007219">
    <property type="term" value="P:Notch signaling pathway"/>
    <property type="evidence" value="ECO:0007669"/>
    <property type="project" value="UniProtKB-KW"/>
</dbReference>
<feature type="disulfide bond" evidence="20">
    <location>
        <begin position="2573"/>
        <end position="2582"/>
    </location>
</feature>
<dbReference type="SMART" id="SM00034">
    <property type="entry name" value="CLECT"/>
    <property type="match status" value="1"/>
</dbReference>
<dbReference type="PROSITE" id="PS01186">
    <property type="entry name" value="EGF_2"/>
    <property type="match status" value="11"/>
</dbReference>
<evidence type="ECO:0000256" key="8">
    <source>
        <dbReference type="ARBA" id="ARBA00022692"/>
    </source>
</evidence>
<keyword evidence="14" id="KW-0914">Notch signaling pathway</keyword>
<dbReference type="FunFam" id="2.10.25.10:FF:000247">
    <property type="entry name" value="Delta/notch like EGF repeat containing"/>
    <property type="match status" value="1"/>
</dbReference>
<dbReference type="Proteomes" id="UP000708208">
    <property type="component" value="Unassembled WGS sequence"/>
</dbReference>
<dbReference type="GO" id="GO:0051240">
    <property type="term" value="P:positive regulation of multicellular organismal process"/>
    <property type="evidence" value="ECO:0007669"/>
    <property type="project" value="UniProtKB-ARBA"/>
</dbReference>
<sequence>MVKNTKEISFLSIKKMWSPMKSSPRRRITTDLLVVASALAFFTLVNTQESSSLFQCPIGWELHGLHCYKYFSIRHSWERAAQLCQRYGSELVEVDSWSSHNWTATLARRYSHGDPNYWLGFNTLDDLRTNTLDSAGGSLLSQYAGFWAEGQPNTKSGRCVQSSTGNHISNNRQQQLQSWELTTCESLLPFICRSPACPQGSYLCSNGRCINSAFRCDKQNDCGDSSDELDCPDLCRFHKTSVGAFVESPGFPSRYPSLSDCKWTLEAPEGHSIVLQFSEFETEKGFDTVQVLGGARTEVAAVSIATLSGRLNSSAVFTSASNFMIVKFRSDASVEKKGFRATWKTEPQSCGGTLKATVHPQILTSPGYPNAYPGGLECVYVINAPTSKLITLKVEDFGMTSPRDSLVIRDGNTPSSRQLASLTGSVAENPRYITSTTNQLYLYLTTSGNGGTPGFQIKYQQGCEQVLTSSNGSIASPAFGLTNYPSNQDCTYVIKRPKGGPLSLRFTHFDLEEADFVQVYDGPNTDSLRLHSGNGFSGRAIPKLTLTAESGEMTVKFSTDSLRSRVGWRAVYSADCPVLKSGKGALASNRDIAFGTVVTFSCPIGQEFATGQQKIVTECKPGGEWSVSYIPDCQEVYCGPVPQISNGFAIGSTNVTYLGAATYQCYAGFAFPSGKATEVISCSATGKWEKLPLCLASQCPPLPETPNEKQTILSGGGRSYGTIVRFECDPGYIRTGPPTLLCMSNGTWSGDVPTCARKQCYVIPTIKNGFIVDSTREFYYDDEARVQCHRGYRLLGQNIIKCGPNQQFVDLPMCEDIDECSSSQCDLASTECTNMPGSFYCKCRAGFAPSLECRPISDLGLSTGGVPDKSITVSSAQEDYPKELVRLGSLSGWCGANAAKGNNWVLIDLKAPTVIRGFRTQGVQRGAGGVAYASGIRVQYTDDLTDLFRDYANPDGTSVEFRILEPSLSVLNLPIPIEARYIRLIIQDYVTSPCLQLELMGCTRMECNDINECATNNGGCHQKCINGPGSSSCACNVGYELYERNGTAGFYIENSENGGKDGDTYRLNKTCVPKMCPKLNAPEHGLLLSTKDDHHFGDTVSFQCNFGFVIAGSYGLVCGASGSWNGTVPECQPAKCVPLQDEPGEGLSVNRPDPEEILIGFQENVTFTCGQPGRPLRSSLTAPFRQCVYDPKPGFPDYWLSGAAPECPKVDCGFPVETPGAEYGRFTDTYYQSSFFFGCQDTFKLAGQSSRNDNVVRCQDNGVWDFGNLRCEGPVCEDPSRPPDGVQISQTYEQGGEVLFECNRTGYIPINPYPITCMRQAECRVIKPLGISSGVIPDSAINVTSERSNYEGKNIRLNSATGWCGLQEAFTYVTVDLGKIHRVKAILVKGVITNDVVGRPTEIRFFYKQQENENFVVYFPNFNLTTRDPGNYGELAMITLPASVQARFVILGIVNYLENPCLKFELLGCEDEPEDEHTLGWDLGYPVCVDNEPPVFENCPEQAIIVQKGANGLEPVNFAEPIAKDNSGSVARMEIRPAGFKMPFHVFEDVLIEYLAFDFDGNVAICHINVTVADDTPPQLSCPQSYVVELVDKQPSYQVFFNETRRRINASDASGPVNVAFIPESAIIPVGGFENVTVVASDKHGNQAMCHFQVSVQATPCIDWELSPPANGNLNCVTSSDGLQCLATCKQGFRFTDGEPMKTFNCKDKARAWFPTRVVPDCVSEDTEMARYNVDAVIKYRANGAVPPSCLPQYVEFIKQSQPNLDSILSQRCSAVNVNMNVSFVDTRSVLLEENVVQLTYVLEVTPTVKQTQLYDLCGSTLNLIFDLSVPYASAVLEPLLNVSAVANFCPPLRALTSKIGRGFTCGTGEVLNTETSSVPRCLHCPAGSYATEGERECTYCPRGFYQSRARQGACARCPPGTFTREQGSKGVDECIPVCGFGTYSPTGLVPCLECPRNSYTGPPPPDGFKECQSCSPNTFTYQPSAPGPEFCRAKCKPGTYSATGLAPCAACPTGFYQGREGMTKCLECPAEATTVRPGADSKEECKPVQCAESYCQNGGLCVPQGHSSVCFCPAGFTGRTCDVDINECESGPCYNGATCLDEPQGYKCVCPPGYSGINCQDQAPNCNNDTCPENAMCKTEPGLGNHVCLCKNGYTGTNCDITVNPCTINGNPCENAAACVPLQQGRFRCECKPGWEGPLCEVNIDDCAELPCLLNSNCTDLINDFSCACPKGFSGKRCELKVDLCGPLPCQHGLCVDRLFEYECICDPGWKGDACDSPINECSTDPCLNGGECVDEVNGFKCVCEPEYTGKTCQHRIDDCASSPCQNGGSCRDLDNGFECTCRPGFVGLQCEAEIDECLSNPCDAEGTEMCVDSDNKFDCTCRPGYTGQFCENNIDECETDPCLNGGTCIDGVNGFTCRCLPGWAGKNCEKDISFCESTPCQNDAECINLFQDFFCVCPSGTDGKQCETAPDRCIGDPCMHGGSCKDYGSGLNCSCNADYVGIGCQYEFDACAAGLCQNGATCEDNGSGYTCTCPEGFTGRNCEQTVPHCKSTSCPPTATCVDLNDGFYCKCPFNLTGDDCRKTIQVDYDLLFTDEEGTGSAQQLIPFQLAKRTAGFSLATWIKFTHNDDTGTFLNYYVVKSGISTKDRRLAIQAHSAGILVSLFPTEPEVYLAFRDYAPVNDGQWHHVALIYDQTNSSLVVSTDGLIAGRNEGYGAGLELPEFGWISLGAPATESGRAPQDTGFIGALSRVQLWNRPLDISKEIQKQVRGCRTEPVIYQSLIVPWNGYDRISGGVERVVPSTCGDRVCPPGMSGSRCDVMTADKIPPQLTHCPGSMWVITKNGSATVTWDEPVFSDNIGVVRVEEKQGFRPGQTLLWGNYDIAYVAYDQAGNNALCKFKVYVLAEFCPALPDPDGGNQQCSGWGPGGHFKACEINCNGGSGLKFSQSVPKFYACGAEGFWHPTPDMEKPLAYPSCTTSRPAQRVFKVKLQFPSSGLCNEAGQGVLKERIKIAITKLNQDWRFCATKSKDGGDCQDLNIGVNCNRKGRQLTHSKKKRQADSDDVYEVEVSFPAQSDPVSHVDTNEKSNIQKLLQGLILEKDAFNVRDVLPNTAADPTSLDLVSDYACAPGHVVVKSDCVPCAAGTYFDTSNSTCVVCPVGTYQSQTGEQKCTSCPVIAGKPGVTKILGAKGSRECKERCPAGKYFDEQTELCRSCSHGQYQSEEGQFSCKLCGLGKTTRMTDATSELECRDECPSGQHLSSEGICVPCERGSYRTQGVHPSCISCPLDRTTQLTGATNVEDCTLPICRPGSYLNTTANLCQLCAKATYQDQSHQTSCETCPPDTTSERGATKIEDCSNPCKVDGGDASKCDKDARCELNQINNSAECKCNSGFTGDGYTCTDLCEGFCQNEGTCSKNKNGQPFCTCIGSFVGKTCQEKSDFVIIAGSVAGGVMLIIILVVLIWMICARSAKRKEPKKLLASSTIPDPTGGSQVNFYYGAPSAAPYAESIAPSHHSTYAHYYDDEEDGWDMPNFYNETYMKEGYANNGQLNSLARSNASLYGNKEDLYDRLKRHAYHGKKEKSGHDTTSDSDQQ</sequence>
<evidence type="ECO:0000259" key="25">
    <source>
        <dbReference type="PROSITE" id="PS01180"/>
    </source>
</evidence>
<dbReference type="FunFam" id="2.10.25.10:FF:000649">
    <property type="entry name" value="Uncharacterized protein, isoform A"/>
    <property type="match status" value="1"/>
</dbReference>
<feature type="disulfide bond" evidence="20">
    <location>
        <begin position="2073"/>
        <end position="2082"/>
    </location>
</feature>
<feature type="domain" description="EGF-like" evidence="28">
    <location>
        <begin position="2547"/>
        <end position="2583"/>
    </location>
</feature>
<dbReference type="InterPro" id="IPR023415">
    <property type="entry name" value="LDLR_class-A_CS"/>
</dbReference>
<evidence type="ECO:0000313" key="33">
    <source>
        <dbReference type="Proteomes" id="UP000708208"/>
    </source>
</evidence>
<dbReference type="GO" id="GO:0005576">
    <property type="term" value="C:extracellular region"/>
    <property type="evidence" value="ECO:0007669"/>
    <property type="project" value="UniProtKB-SubCell"/>
</dbReference>
<dbReference type="Pfam" id="PF02494">
    <property type="entry name" value="HYR"/>
    <property type="match status" value="3"/>
</dbReference>
<feature type="domain" description="Laminin G" evidence="27">
    <location>
        <begin position="2596"/>
        <end position="2773"/>
    </location>
</feature>
<dbReference type="CDD" id="cd00057">
    <property type="entry name" value="FA58C"/>
    <property type="match status" value="1"/>
</dbReference>
<evidence type="ECO:0000256" key="13">
    <source>
        <dbReference type="ARBA" id="ARBA00022843"/>
    </source>
</evidence>
<comment type="caution">
    <text evidence="20">Lacks conserved residue(s) required for the propagation of feature annotation.</text>
</comment>
<feature type="domain" description="EGF-like" evidence="28">
    <location>
        <begin position="2163"/>
        <end position="2202"/>
    </location>
</feature>
<evidence type="ECO:0000259" key="30">
    <source>
        <dbReference type="PROSITE" id="PS50825"/>
    </source>
</evidence>
<dbReference type="CDD" id="cd00033">
    <property type="entry name" value="CCP"/>
    <property type="match status" value="3"/>
</dbReference>
<feature type="domain" description="EGF-like" evidence="28">
    <location>
        <begin position="2317"/>
        <end position="2353"/>
    </location>
</feature>
<feature type="domain" description="EGF-like" evidence="28">
    <location>
        <begin position="2279"/>
        <end position="2315"/>
    </location>
</feature>
<feature type="domain" description="EGF-like" evidence="28">
    <location>
        <begin position="2509"/>
        <end position="2545"/>
    </location>
</feature>
<evidence type="ECO:0000256" key="24">
    <source>
        <dbReference type="SAM" id="Phobius"/>
    </source>
</evidence>
<feature type="disulfide bond" evidence="20">
    <location>
        <begin position="2305"/>
        <end position="2314"/>
    </location>
</feature>
<dbReference type="EMBL" id="CAJVCH010109992">
    <property type="protein sequence ID" value="CAG7724477.1"/>
    <property type="molecule type" value="Genomic_DNA"/>
</dbReference>
<feature type="disulfide bond" evidence="20">
    <location>
        <begin position="2343"/>
        <end position="2352"/>
    </location>
</feature>
<keyword evidence="16 24" id="KW-0472">Membrane</keyword>
<feature type="domain" description="EGF-like" evidence="28">
    <location>
        <begin position="816"/>
        <end position="854"/>
    </location>
</feature>
<feature type="domain" description="EGF-like" evidence="28">
    <location>
        <begin position="3402"/>
        <end position="3437"/>
    </location>
</feature>
<evidence type="ECO:0000256" key="9">
    <source>
        <dbReference type="ARBA" id="ARBA00022729"/>
    </source>
</evidence>
<keyword evidence="6 20" id="KW-0245">EGF-like domain</keyword>
<evidence type="ECO:0000256" key="17">
    <source>
        <dbReference type="ARBA" id="ARBA00023157"/>
    </source>
</evidence>
<dbReference type="Pfam" id="PF00431">
    <property type="entry name" value="CUB"/>
    <property type="match status" value="3"/>
</dbReference>
<dbReference type="Pfam" id="PF00084">
    <property type="entry name" value="Sushi"/>
    <property type="match status" value="4"/>
</dbReference>
<feature type="domain" description="EGF-like" evidence="28">
    <location>
        <begin position="2242"/>
        <end position="2277"/>
    </location>
</feature>
<dbReference type="PROSITE" id="PS00010">
    <property type="entry name" value="ASX_HYDROXYL"/>
    <property type="match status" value="11"/>
</dbReference>
<feature type="domain" description="CUB" evidence="25">
    <location>
        <begin position="350"/>
        <end position="462"/>
    </location>
</feature>
<dbReference type="InterPro" id="IPR018097">
    <property type="entry name" value="EGF_Ca-bd_CS"/>
</dbReference>
<dbReference type="CDD" id="cd00037">
    <property type="entry name" value="CLECT"/>
    <property type="match status" value="1"/>
</dbReference>
<feature type="domain" description="EGF-like" evidence="28">
    <location>
        <begin position="2395"/>
        <end position="2431"/>
    </location>
</feature>
<evidence type="ECO:0000256" key="5">
    <source>
        <dbReference type="ARBA" id="ARBA00022525"/>
    </source>
</evidence>
<dbReference type="Pfam" id="PF00057">
    <property type="entry name" value="Ldl_recept_a"/>
    <property type="match status" value="1"/>
</dbReference>
<keyword evidence="9" id="KW-0732">Signal</keyword>
<dbReference type="PROSITE" id="PS50923">
    <property type="entry name" value="SUSHI"/>
    <property type="match status" value="6"/>
</dbReference>
<dbReference type="FunFam" id="2.10.50.10:FF:000032">
    <property type="entry name" value="Uncharacterized protein, isoform A"/>
    <property type="match status" value="1"/>
</dbReference>
<dbReference type="InterPro" id="IPR001791">
    <property type="entry name" value="Laminin_G"/>
</dbReference>
<dbReference type="PANTHER" id="PTHR12916">
    <property type="entry name" value="CYTOCHROME C OXIDASE POLYPEPTIDE VIC-2"/>
    <property type="match status" value="1"/>
</dbReference>
<dbReference type="Pfam" id="PF00754">
    <property type="entry name" value="F5_F8_type_C"/>
    <property type="match status" value="2"/>
</dbReference>
<feature type="domain" description="C-type lectin" evidence="29">
    <location>
        <begin position="63"/>
        <end position="193"/>
    </location>
</feature>
<feature type="domain" description="EGF-like" evidence="28">
    <location>
        <begin position="2123"/>
        <end position="2161"/>
    </location>
</feature>
<dbReference type="FunFam" id="2.10.25.10:FF:000122">
    <property type="entry name" value="Protein crumbs homolog 2"/>
    <property type="match status" value="1"/>
</dbReference>
<dbReference type="Pfam" id="PF07645">
    <property type="entry name" value="EGF_CA"/>
    <property type="match status" value="2"/>
</dbReference>
<evidence type="ECO:0000256" key="22">
    <source>
        <dbReference type="PROSITE-ProRule" id="PRU00302"/>
    </source>
</evidence>
<dbReference type="FunFam" id="2.10.25.10:FF:000472">
    <property type="entry name" value="Uncharacterized protein, isoform A"/>
    <property type="match status" value="2"/>
</dbReference>
<dbReference type="InterPro" id="IPR000742">
    <property type="entry name" value="EGF"/>
</dbReference>
<feature type="disulfide bond" evidence="20">
    <location>
        <begin position="2267"/>
        <end position="2276"/>
    </location>
</feature>
<keyword evidence="33" id="KW-1185">Reference proteome</keyword>
<dbReference type="FunFam" id="2.10.70.10:FF:000014">
    <property type="entry name" value="Membrane cofactor protein"/>
    <property type="match status" value="1"/>
</dbReference>
<feature type="disulfide bond" evidence="20">
    <location>
        <begin position="2459"/>
        <end position="2468"/>
    </location>
</feature>
<keyword evidence="5" id="KW-0964">Secreted</keyword>
<dbReference type="InterPro" id="IPR000152">
    <property type="entry name" value="EGF-type_Asp/Asn_hydroxyl_site"/>
</dbReference>